<organism evidence="2 3">
    <name type="scientific">Nocardioides oleivorans</name>
    <dbReference type="NCBI Taxonomy" id="273676"/>
    <lineage>
        <taxon>Bacteria</taxon>
        <taxon>Bacillati</taxon>
        <taxon>Actinomycetota</taxon>
        <taxon>Actinomycetes</taxon>
        <taxon>Propionibacteriales</taxon>
        <taxon>Nocardioidaceae</taxon>
        <taxon>Nocardioides</taxon>
    </lineage>
</organism>
<evidence type="ECO:0000313" key="2">
    <source>
        <dbReference type="EMBL" id="RYB91094.1"/>
    </source>
</evidence>
<evidence type="ECO:0000256" key="1">
    <source>
        <dbReference type="SAM" id="SignalP"/>
    </source>
</evidence>
<dbReference type="EMBL" id="SDWT01000003">
    <property type="protein sequence ID" value="RYB91094.1"/>
    <property type="molecule type" value="Genomic_DNA"/>
</dbReference>
<protein>
    <recommendedName>
        <fullName evidence="4">Exo-alpha-sialidase</fullName>
    </recommendedName>
</protein>
<evidence type="ECO:0000313" key="3">
    <source>
        <dbReference type="Proteomes" id="UP000294071"/>
    </source>
</evidence>
<name>A0A4Q2RT38_9ACTN</name>
<accession>A0A4Q2RT38</accession>
<evidence type="ECO:0008006" key="4">
    <source>
        <dbReference type="Google" id="ProtNLM"/>
    </source>
</evidence>
<dbReference type="AlphaFoldDB" id="A0A4Q2RT38"/>
<keyword evidence="1" id="KW-0732">Signal</keyword>
<dbReference type="OrthoDB" id="3764366at2"/>
<feature type="signal peptide" evidence="1">
    <location>
        <begin position="1"/>
        <end position="33"/>
    </location>
</feature>
<proteinExistence type="predicted"/>
<gene>
    <name evidence="2" type="ORF">EUA93_19400</name>
</gene>
<keyword evidence="3" id="KW-1185">Reference proteome</keyword>
<comment type="caution">
    <text evidence="2">The sequence shown here is derived from an EMBL/GenBank/DDBJ whole genome shotgun (WGS) entry which is preliminary data.</text>
</comment>
<dbReference type="RefSeq" id="WP_129401989.1">
    <property type="nucleotide sequence ID" value="NZ_SDWT01000003.1"/>
</dbReference>
<feature type="chain" id="PRO_5020604812" description="Exo-alpha-sialidase" evidence="1">
    <location>
        <begin position="34"/>
        <end position="524"/>
    </location>
</feature>
<reference evidence="2 3" key="1">
    <citation type="submission" date="2019-01" db="EMBL/GenBank/DDBJ databases">
        <title>Novel species of Nocardioides.</title>
        <authorList>
            <person name="Liu Q."/>
            <person name="Xin Y.-H."/>
        </authorList>
    </citation>
    <scope>NUCLEOTIDE SEQUENCE [LARGE SCALE GENOMIC DNA]</scope>
    <source>
        <strain evidence="2 3">CGMCC 4.6882</strain>
    </source>
</reference>
<sequence>MARTTGFLGALLSAVTTAALTAAVLATPPTASASTPSVVGSAPGSAAALPREIRGGVELTLVDGDLLRVWAAKRYRTVWAKRRDAATGAWGTRTVVLQRRHLFCGDVDARTANGAVAVIAKCDRYGYYEDQAPTASRAIWSADAVTWTSRQLEGEAYEEPGISPDGLKAVWPQHGGYLTRTPAGFAAHRLDAEGQEYTVTATISDAEQVSFMYGAAVSRRKCGLVVLTQTGDAAPVRQDVPLADACTDSSLANVDSTTAWFGDLSGPAGRAVISRPDDTAPWAVTEVAPSSAPGLVDHEHGLYRDFFTAPGVPLIAVAGGPGGVLQAQLYDPVAQSWGAPAVVLDPPGRCSWGDNWTADPMAVVAVRLRCSGRGLVLTTRDGVAWQVLRSGRHPVGLSPDARYVAVPGRTRTHVISPERGVVTLPGGVTGRCDVVVPDGPDGAVLLTAASRHRGWPTVLQHSSASGWTRLSRAGLPTPDVACRKATASTFDVPYRFAVLGRNGRGYAVRIVRTGDTWTARRSRW</sequence>
<dbReference type="Proteomes" id="UP000294071">
    <property type="component" value="Unassembled WGS sequence"/>
</dbReference>